<feature type="transmembrane region" description="Helical" evidence="8">
    <location>
        <begin position="367"/>
        <end position="385"/>
    </location>
</feature>
<keyword evidence="7 8" id="KW-0472">Membrane</keyword>
<dbReference type="PANTHER" id="PTHR30294:SF29">
    <property type="entry name" value="MULTIDRUG ABC TRANSPORTER PERMEASE YBHS-RELATED"/>
    <property type="match status" value="1"/>
</dbReference>
<reference evidence="10" key="1">
    <citation type="submission" date="2022-09" db="EMBL/GenBank/DDBJ databases">
        <title>Actin cytoskeleton and complex cell architecture in an #Asgard archaeon.</title>
        <authorList>
            <person name="Ponce Toledo R.I."/>
            <person name="Schleper C."/>
            <person name="Rodrigues Oliveira T."/>
            <person name="Wollweber F."/>
            <person name="Xu J."/>
            <person name="Rittmann S."/>
            <person name="Klingl A."/>
            <person name="Pilhofer M."/>
        </authorList>
    </citation>
    <scope>NUCLEOTIDE SEQUENCE</scope>
    <source>
        <strain evidence="10">B-35</strain>
    </source>
</reference>
<dbReference type="EMBL" id="CP104013">
    <property type="protein sequence ID" value="UYP47094.1"/>
    <property type="molecule type" value="Genomic_DNA"/>
</dbReference>
<feature type="domain" description="ABC transmembrane type-2" evidence="9">
    <location>
        <begin position="161"/>
        <end position="388"/>
    </location>
</feature>
<evidence type="ECO:0000256" key="7">
    <source>
        <dbReference type="ARBA" id="ARBA00023136"/>
    </source>
</evidence>
<feature type="transmembrane region" description="Helical" evidence="8">
    <location>
        <begin position="253"/>
        <end position="274"/>
    </location>
</feature>
<feature type="transmembrane region" description="Helical" evidence="8">
    <location>
        <begin position="201"/>
        <end position="219"/>
    </location>
</feature>
<feature type="transmembrane region" description="Helical" evidence="8">
    <location>
        <begin position="314"/>
        <end position="337"/>
    </location>
</feature>
<evidence type="ECO:0000313" key="10">
    <source>
        <dbReference type="EMBL" id="UYP47094.1"/>
    </source>
</evidence>
<dbReference type="Proteomes" id="UP001208689">
    <property type="component" value="Chromosome"/>
</dbReference>
<keyword evidence="11" id="KW-1185">Reference proteome</keyword>
<comment type="similarity">
    <text evidence="2">Belongs to the ABC-2 integral membrane protein family.</text>
</comment>
<evidence type="ECO:0000256" key="4">
    <source>
        <dbReference type="ARBA" id="ARBA00022475"/>
    </source>
</evidence>
<evidence type="ECO:0000256" key="3">
    <source>
        <dbReference type="ARBA" id="ARBA00022448"/>
    </source>
</evidence>
<name>A0ABY6HU96_9ARCH</name>
<dbReference type="InterPro" id="IPR047817">
    <property type="entry name" value="ABC2_TM_bact-type"/>
</dbReference>
<comment type="subcellular location">
    <subcellularLocation>
        <location evidence="1">Cell membrane</location>
        <topology evidence="1">Multi-pass membrane protein</topology>
    </subcellularLocation>
</comment>
<keyword evidence="5 8" id="KW-0812">Transmembrane</keyword>
<dbReference type="InterPro" id="IPR013525">
    <property type="entry name" value="ABC2_TM"/>
</dbReference>
<organism evidence="10 11">
    <name type="scientific">Candidatus Lokiarchaeum ossiferum</name>
    <dbReference type="NCBI Taxonomy" id="2951803"/>
    <lineage>
        <taxon>Archaea</taxon>
        <taxon>Promethearchaeati</taxon>
        <taxon>Promethearchaeota</taxon>
        <taxon>Promethearchaeia</taxon>
        <taxon>Promethearchaeales</taxon>
        <taxon>Promethearchaeaceae</taxon>
        <taxon>Candidatus Lokiarchaeum</taxon>
    </lineage>
</organism>
<evidence type="ECO:0000256" key="1">
    <source>
        <dbReference type="ARBA" id="ARBA00004651"/>
    </source>
</evidence>
<evidence type="ECO:0000256" key="8">
    <source>
        <dbReference type="SAM" id="Phobius"/>
    </source>
</evidence>
<gene>
    <name evidence="10" type="ORF">NEF87_003379</name>
</gene>
<dbReference type="PROSITE" id="PS51012">
    <property type="entry name" value="ABC_TM2"/>
    <property type="match status" value="1"/>
</dbReference>
<proteinExistence type="inferred from homology"/>
<sequence>MKSSEKNKPGNQSSFSQFTGIFSKYLKISYRDRPSWFWVIGYPVLFMIIFTIGLRGSSVATFDVAFVSYDSIAWDGQNTGESVDFGSEFIIGFFEDPESPFNETITAIVNLNEEEARTQVVSGDIDALVIFPTNFSEILFDPAFPEGPQVEIFCPPDPTIQSIVGSIIEGLINQMIVQQENVSLSEIKIEASQEQIAYFDYLMPGVVVAGVTIAIMNIAQNMGREKERGLMERLDTTPVPRATQLLGNGSAQLVFSSIQIIILMLCLVIFGVEIHPEANWFLAFLNCFILAMTCIGFGLIVAALVKDSNAAGGLAWILILPFQFFGGTIAIFSAGFFNKIFPTYYAANAMRAILVQGLGMAYVLEDLLINLAFAIGSISLGLIVFSRKNRV</sequence>
<evidence type="ECO:0000256" key="5">
    <source>
        <dbReference type="ARBA" id="ARBA00022692"/>
    </source>
</evidence>
<keyword evidence="3" id="KW-0813">Transport</keyword>
<evidence type="ECO:0000313" key="11">
    <source>
        <dbReference type="Proteomes" id="UP001208689"/>
    </source>
</evidence>
<dbReference type="Pfam" id="PF12698">
    <property type="entry name" value="ABC2_membrane_3"/>
    <property type="match status" value="1"/>
</dbReference>
<feature type="transmembrane region" description="Helical" evidence="8">
    <location>
        <begin position="280"/>
        <end position="305"/>
    </location>
</feature>
<dbReference type="Gene3D" id="3.40.1710.10">
    <property type="entry name" value="abc type-2 transporter like domain"/>
    <property type="match status" value="1"/>
</dbReference>
<evidence type="ECO:0000256" key="2">
    <source>
        <dbReference type="ARBA" id="ARBA00007783"/>
    </source>
</evidence>
<keyword evidence="6 8" id="KW-1133">Transmembrane helix</keyword>
<dbReference type="PANTHER" id="PTHR30294">
    <property type="entry name" value="MEMBRANE COMPONENT OF ABC TRANSPORTER YHHJ-RELATED"/>
    <property type="match status" value="1"/>
</dbReference>
<dbReference type="InterPro" id="IPR051449">
    <property type="entry name" value="ABC-2_transporter_component"/>
</dbReference>
<evidence type="ECO:0000259" key="9">
    <source>
        <dbReference type="PROSITE" id="PS51012"/>
    </source>
</evidence>
<evidence type="ECO:0000256" key="6">
    <source>
        <dbReference type="ARBA" id="ARBA00022989"/>
    </source>
</evidence>
<protein>
    <recommendedName>
        <fullName evidence="9">ABC transmembrane type-2 domain-containing protein</fullName>
    </recommendedName>
</protein>
<accession>A0ABY6HU96</accession>
<feature type="transmembrane region" description="Helical" evidence="8">
    <location>
        <begin position="36"/>
        <end position="54"/>
    </location>
</feature>
<keyword evidence="4" id="KW-1003">Cell membrane</keyword>